<evidence type="ECO:0000313" key="2">
    <source>
        <dbReference type="EMBL" id="QBQ64749.1"/>
    </source>
</evidence>
<dbReference type="AlphaFoldDB" id="A0A4P7CMG1"/>
<feature type="transmembrane region" description="Helical" evidence="1">
    <location>
        <begin position="7"/>
        <end position="26"/>
    </location>
</feature>
<evidence type="ECO:0000313" key="3">
    <source>
        <dbReference type="Proteomes" id="UP000294444"/>
    </source>
</evidence>
<proteinExistence type="predicted"/>
<name>A0A4P7CMG1_9PAST</name>
<reference evidence="2 3" key="1">
    <citation type="submission" date="2019-03" db="EMBL/GenBank/DDBJ databases">
        <authorList>
            <person name="Che Y."/>
            <person name="Zhou L."/>
        </authorList>
    </citation>
    <scope>NUCLEOTIDE SEQUENCE [LARGE SCALE GENOMIC DNA]</scope>
    <source>
        <strain evidence="2 3">AIFJ1607</strain>
    </source>
</reference>
<keyword evidence="1" id="KW-0472">Membrane</keyword>
<feature type="transmembrane region" description="Helical" evidence="1">
    <location>
        <begin position="57"/>
        <end position="74"/>
    </location>
</feature>
<evidence type="ECO:0008006" key="4">
    <source>
        <dbReference type="Google" id="ProtNLM"/>
    </source>
</evidence>
<feature type="transmembrane region" description="Helical" evidence="1">
    <location>
        <begin position="130"/>
        <end position="148"/>
    </location>
</feature>
<dbReference type="KEGG" id="aio:EXH44_06710"/>
<protein>
    <recommendedName>
        <fullName evidence="4">DNA gyrase subunit B</fullName>
    </recommendedName>
</protein>
<dbReference type="EMBL" id="CP038145">
    <property type="protein sequence ID" value="QBQ64749.1"/>
    <property type="molecule type" value="Genomic_DNA"/>
</dbReference>
<keyword evidence="1" id="KW-1133">Transmembrane helix</keyword>
<organism evidence="2 3">
    <name type="scientific">Actinobacillus indolicus</name>
    <dbReference type="NCBI Taxonomy" id="51049"/>
    <lineage>
        <taxon>Bacteria</taxon>
        <taxon>Pseudomonadati</taxon>
        <taxon>Pseudomonadota</taxon>
        <taxon>Gammaproteobacteria</taxon>
        <taxon>Pasteurellales</taxon>
        <taxon>Pasteurellaceae</taxon>
        <taxon>Actinobacillus</taxon>
    </lineage>
</organism>
<keyword evidence="3" id="KW-1185">Reference proteome</keyword>
<dbReference type="RefSeq" id="WP_162856775.1">
    <property type="nucleotide sequence ID" value="NZ_CP038145.1"/>
</dbReference>
<accession>A0A4P7CMG1</accession>
<evidence type="ECO:0000256" key="1">
    <source>
        <dbReference type="SAM" id="Phobius"/>
    </source>
</evidence>
<keyword evidence="1" id="KW-0812">Transmembrane</keyword>
<sequence length="183" mass="21114">MNSLKQLTTILLTGVSIAYPLIWLFAPQDNPAILLYLPYIMAILWGIKSLQAVGFQRFFAMVMSLILVTIGITRSVETMYWYPVIISLMMLAIFGSSLWSSQSIVERLARLQTPDLPQKGIIYTRKVTQVWCLFFILNAIITATLILWEQFEYWAIYTGIVSYIFIGLLMGGEWLVRQWVMKK</sequence>
<feature type="transmembrane region" description="Helical" evidence="1">
    <location>
        <begin position="80"/>
        <end position="100"/>
    </location>
</feature>
<feature type="transmembrane region" description="Helical" evidence="1">
    <location>
        <begin position="32"/>
        <end position="50"/>
    </location>
</feature>
<dbReference type="Proteomes" id="UP000294444">
    <property type="component" value="Chromosome"/>
</dbReference>
<feature type="transmembrane region" description="Helical" evidence="1">
    <location>
        <begin position="154"/>
        <end position="176"/>
    </location>
</feature>
<gene>
    <name evidence="2" type="ORF">EXH44_06710</name>
</gene>